<accession>A0A8B8EJM3</accession>
<dbReference type="AlphaFoldDB" id="A0A8B8EJM3"/>
<dbReference type="KEGG" id="cvn:111134692"/>
<comment type="similarity">
    <text evidence="1">Belongs to the UPF0390 family.</text>
</comment>
<name>A0A8B8EJM3_CRAVI</name>
<evidence type="ECO:0000256" key="1">
    <source>
        <dbReference type="ARBA" id="ARBA00006802"/>
    </source>
</evidence>
<sequence length="100" mass="10781">MAQGKFKPKGSLPKGVKGKQNHKNKKSGPKRGARVIAPKKTKKIEADKIKKGLERTITANIEHETAMKAQSVEPKHFRLVKPSAPGASSTTDKGAGVKKK</sequence>
<organism evidence="3 4">
    <name type="scientific">Crassostrea virginica</name>
    <name type="common">Eastern oyster</name>
    <dbReference type="NCBI Taxonomy" id="6565"/>
    <lineage>
        <taxon>Eukaryota</taxon>
        <taxon>Metazoa</taxon>
        <taxon>Spiralia</taxon>
        <taxon>Lophotrochozoa</taxon>
        <taxon>Mollusca</taxon>
        <taxon>Bivalvia</taxon>
        <taxon>Autobranchia</taxon>
        <taxon>Pteriomorphia</taxon>
        <taxon>Ostreida</taxon>
        <taxon>Ostreoidea</taxon>
        <taxon>Ostreidae</taxon>
        <taxon>Crassostrea</taxon>
    </lineage>
</organism>
<dbReference type="PANTHER" id="PTHR16967:SF1">
    <property type="entry name" value="LEYDIG CELL TUMOR 10 KDA PROTEIN HOMOLOG"/>
    <property type="match status" value="1"/>
</dbReference>
<proteinExistence type="inferred from homology"/>
<gene>
    <name evidence="4" type="primary">LOC111134692</name>
</gene>
<dbReference type="PANTHER" id="PTHR16967">
    <property type="entry name" value="LEYDIG CELL TUMOR 10 KDA PROTEIN HOMOLOG"/>
    <property type="match status" value="1"/>
</dbReference>
<keyword evidence="3" id="KW-1185">Reference proteome</keyword>
<feature type="region of interest" description="Disordered" evidence="2">
    <location>
        <begin position="65"/>
        <end position="100"/>
    </location>
</feature>
<dbReference type="InterPro" id="IPR019034">
    <property type="entry name" value="UPF0390"/>
</dbReference>
<evidence type="ECO:0000256" key="2">
    <source>
        <dbReference type="SAM" id="MobiDB-lite"/>
    </source>
</evidence>
<feature type="region of interest" description="Disordered" evidence="2">
    <location>
        <begin position="1"/>
        <end position="43"/>
    </location>
</feature>
<protein>
    <submittedName>
        <fullName evidence="4">Leydig cell tumor 10 kDa protein homolog</fullName>
    </submittedName>
</protein>
<dbReference type="GeneID" id="111134692"/>
<evidence type="ECO:0000313" key="4">
    <source>
        <dbReference type="RefSeq" id="XP_022339678.1"/>
    </source>
</evidence>
<dbReference type="Pfam" id="PF09495">
    <property type="entry name" value="DUF2462"/>
    <property type="match status" value="1"/>
</dbReference>
<evidence type="ECO:0000313" key="3">
    <source>
        <dbReference type="Proteomes" id="UP000694844"/>
    </source>
</evidence>
<dbReference type="Proteomes" id="UP000694844">
    <property type="component" value="Chromosome 5"/>
</dbReference>
<reference evidence="4" key="1">
    <citation type="submission" date="2025-08" db="UniProtKB">
        <authorList>
            <consortium name="RefSeq"/>
        </authorList>
    </citation>
    <scope>IDENTIFICATION</scope>
    <source>
        <tissue evidence="4">Whole sample</tissue>
    </source>
</reference>
<dbReference type="RefSeq" id="XP_022339678.1">
    <property type="nucleotide sequence ID" value="XM_022483970.1"/>
</dbReference>
<feature type="compositionally biased region" description="Basic residues" evidence="2">
    <location>
        <begin position="16"/>
        <end position="42"/>
    </location>
</feature>
<dbReference type="OrthoDB" id="5239630at2759"/>